<dbReference type="RefSeq" id="WP_059033485.1">
    <property type="nucleotide sequence ID" value="NZ_DF977003.1"/>
</dbReference>
<keyword evidence="3" id="KW-1185">Reference proteome</keyword>
<feature type="domain" description="DUF7916" evidence="1">
    <location>
        <begin position="6"/>
        <end position="317"/>
    </location>
</feature>
<protein>
    <recommendedName>
        <fullName evidence="1">DUF7916 domain-containing protein</fullName>
    </recommendedName>
</protein>
<name>A0A0U9HPR2_9FIRM</name>
<dbReference type="STRING" id="224999.GCA_001485475_01909"/>
<organism evidence="2">
    <name type="scientific">Tepidanaerobacter syntrophicus</name>
    <dbReference type="NCBI Taxonomy" id="224999"/>
    <lineage>
        <taxon>Bacteria</taxon>
        <taxon>Bacillati</taxon>
        <taxon>Bacillota</taxon>
        <taxon>Clostridia</taxon>
        <taxon>Thermosediminibacterales</taxon>
        <taxon>Tepidanaerobacteraceae</taxon>
        <taxon>Tepidanaerobacter</taxon>
    </lineage>
</organism>
<sequence length="318" mass="34507">MKRTFELNFEDMMNISKKDLLLSISSSEGRTVMAETDVAKQPIVYGVSNPELAAAFGADMITLNSFDFDAPFIFGIDDKDLAISDASDMVNKSAEIQKILRRNSADRDYIRKIKNVVGRLLGVNMEPVPKNTNYCEGRKLNKKNLEKASELGFDYIVITGNPKTGITSEDILKGIEEAADVLGDKAVIIAGKMHGAGSDNIYDPKVLQDFSKAGADIILIGAPGTIPGLDFELCRRQISAVHETGKMALTAIGTSQEGANLNVIQDMALMSKMAGADIQHIGDAGYGGIALPENISALSIAIRGKRHTYRRMAYSLRK</sequence>
<dbReference type="InterPro" id="IPR011060">
    <property type="entry name" value="RibuloseP-bd_barrel"/>
</dbReference>
<evidence type="ECO:0000313" key="2">
    <source>
        <dbReference type="EMBL" id="GAQ25873.1"/>
    </source>
</evidence>
<dbReference type="AlphaFoldDB" id="A0A0U9HPR2"/>
<proteinExistence type="predicted"/>
<gene>
    <name evidence="2" type="ORF">TSYNT_9122</name>
</gene>
<reference evidence="2" key="1">
    <citation type="journal article" date="2016" name="Genome Announc.">
        <title>Draft Genome Sequence of the Syntrophic Lactate-Degrading Bacterium Tepidanaerobacter syntrophicus JLT.</title>
        <authorList>
            <person name="Matsuura N."/>
            <person name="Ohashi A."/>
            <person name="Tourlousse D.M."/>
            <person name="Sekiguchi Y."/>
        </authorList>
    </citation>
    <scope>NUCLEOTIDE SEQUENCE [LARGE SCALE GENOMIC DNA]</scope>
    <source>
        <strain evidence="2">JL</strain>
    </source>
</reference>
<dbReference type="OrthoDB" id="5581965at2"/>
<dbReference type="Pfam" id="PF25509">
    <property type="entry name" value="DUF7916"/>
    <property type="match status" value="1"/>
</dbReference>
<dbReference type="EMBL" id="DF977003">
    <property type="protein sequence ID" value="GAQ25873.1"/>
    <property type="molecule type" value="Genomic_DNA"/>
</dbReference>
<dbReference type="SUPFAM" id="SSF51366">
    <property type="entry name" value="Ribulose-phoshate binding barrel"/>
    <property type="match status" value="1"/>
</dbReference>
<dbReference type="InterPro" id="IPR057238">
    <property type="entry name" value="DUF7916"/>
</dbReference>
<evidence type="ECO:0000259" key="1">
    <source>
        <dbReference type="Pfam" id="PF25509"/>
    </source>
</evidence>
<accession>A0A0U9HPR2</accession>
<dbReference type="Proteomes" id="UP000062160">
    <property type="component" value="Unassembled WGS sequence"/>
</dbReference>
<evidence type="ECO:0000313" key="3">
    <source>
        <dbReference type="Proteomes" id="UP000062160"/>
    </source>
</evidence>